<keyword evidence="5" id="KW-0805">Transcription regulation</keyword>
<evidence type="ECO:0000256" key="8">
    <source>
        <dbReference type="PROSITE-ProRule" id="PRU00042"/>
    </source>
</evidence>
<organism evidence="12">
    <name type="scientific">Neodiprion lecontei</name>
    <name type="common">Redheaded pine sawfly</name>
    <dbReference type="NCBI Taxonomy" id="441921"/>
    <lineage>
        <taxon>Eukaryota</taxon>
        <taxon>Metazoa</taxon>
        <taxon>Ecdysozoa</taxon>
        <taxon>Arthropoda</taxon>
        <taxon>Hexapoda</taxon>
        <taxon>Insecta</taxon>
        <taxon>Pterygota</taxon>
        <taxon>Neoptera</taxon>
        <taxon>Endopterygota</taxon>
        <taxon>Hymenoptera</taxon>
        <taxon>Tenthredinoidea</taxon>
        <taxon>Diprionidae</taxon>
        <taxon>Diprioninae</taxon>
        <taxon>Neodiprion</taxon>
    </lineage>
</organism>
<evidence type="ECO:0000256" key="1">
    <source>
        <dbReference type="ARBA" id="ARBA00004123"/>
    </source>
</evidence>
<feature type="domain" description="C2H2-type" evidence="10">
    <location>
        <begin position="473"/>
        <end position="501"/>
    </location>
</feature>
<feature type="domain" description="C2H2-type" evidence="10">
    <location>
        <begin position="341"/>
        <end position="369"/>
    </location>
</feature>
<dbReference type="GO" id="GO:0005634">
    <property type="term" value="C:nucleus"/>
    <property type="evidence" value="ECO:0007669"/>
    <property type="project" value="UniProtKB-SubCell"/>
</dbReference>
<sequence length="532" mass="61838">MSCGIKIECKEEFPNVQDSSQNLQNTAHSPNLKFSIPAIPLEHSHNQEVLKNVDSQTCNSTSSAELHSKTSKELNLHLKTESVELETLNEKTLKQSPKYDRYALPWDFVDVRHAHDDENLKNAPKVPTKRAKSPALVRPELYEGKMNKSPKCNERNRENLTCEICDRPFQYMSLLTQHIQTHNKSNYHECDTCGKKFKLKQCLQKHLRSHESKTYSYDECHRTYKRKSTLRQHIKTHSLDSLDNWLIRQTKLTENTQLTSKNHKEDEKKSTIDKESAKSSNGGRVDTKEPKKTYVCDICGERFKKKSSLAVHIEFLHIEILKEHDEKLKPSSSKSNIKRPYPCSICGKRFTQTSHVGRHKKASHSGSKPHTCKLCNEGFSTTSSLKRHMLNKHNDTSTKGTNHRNIQGNKLLEVKNFTCKICDKSFICASDLRRHCAIHDARKPYECDICKKQFRIKSYLYAHILTHDNWRPYPCHSCPKLYRRKSSLQRHVQINHSVKTKYNCSDCWKSYKHLVSYRSHMKKCHGVQPSKI</sequence>
<dbReference type="OrthoDB" id="6077919at2759"/>
<feature type="compositionally biased region" description="Basic and acidic residues" evidence="9">
    <location>
        <begin position="262"/>
        <end position="277"/>
    </location>
</feature>
<feature type="domain" description="C2H2-type" evidence="10">
    <location>
        <begin position="502"/>
        <end position="530"/>
    </location>
</feature>
<gene>
    <name evidence="12" type="primary">LOC107225037</name>
</gene>
<dbReference type="Proteomes" id="UP000829291">
    <property type="component" value="Chromosome 7"/>
</dbReference>
<dbReference type="PROSITE" id="PS50157">
    <property type="entry name" value="ZINC_FINGER_C2H2_2"/>
    <property type="match status" value="10"/>
</dbReference>
<reference evidence="12" key="1">
    <citation type="submission" date="2025-08" db="UniProtKB">
        <authorList>
            <consortium name="RefSeq"/>
        </authorList>
    </citation>
    <scope>IDENTIFICATION</scope>
    <source>
        <tissue evidence="12">Thorax and Abdomen</tissue>
    </source>
</reference>
<dbReference type="RefSeq" id="XP_015520828.2">
    <property type="nucleotide sequence ID" value="XM_015665342.2"/>
</dbReference>
<feature type="region of interest" description="Disordered" evidence="9">
    <location>
        <begin position="256"/>
        <end position="287"/>
    </location>
</feature>
<keyword evidence="6" id="KW-0804">Transcription</keyword>
<protein>
    <submittedName>
        <fullName evidence="12">Zinc finger protein 77</fullName>
    </submittedName>
</protein>
<dbReference type="SUPFAM" id="SSF57667">
    <property type="entry name" value="beta-beta-alpha zinc fingers"/>
    <property type="match status" value="5"/>
</dbReference>
<keyword evidence="2" id="KW-0479">Metal-binding</keyword>
<keyword evidence="7" id="KW-0539">Nucleus</keyword>
<dbReference type="Gene3D" id="3.30.160.60">
    <property type="entry name" value="Classic Zinc Finger"/>
    <property type="match status" value="7"/>
</dbReference>
<dbReference type="SMART" id="SM00355">
    <property type="entry name" value="ZnF_C2H2"/>
    <property type="match status" value="10"/>
</dbReference>
<dbReference type="KEGG" id="nlo:107225037"/>
<feature type="domain" description="C2H2-type" evidence="10">
    <location>
        <begin position="188"/>
        <end position="215"/>
    </location>
</feature>
<feature type="domain" description="C2H2-type" evidence="10">
    <location>
        <begin position="417"/>
        <end position="444"/>
    </location>
</feature>
<dbReference type="AlphaFoldDB" id="A0A6J0C2X1"/>
<keyword evidence="3" id="KW-0677">Repeat</keyword>
<dbReference type="PANTHER" id="PTHR24399">
    <property type="entry name" value="ZINC FINGER AND BTB DOMAIN-CONTAINING"/>
    <property type="match status" value="1"/>
</dbReference>
<evidence type="ECO:0000256" key="3">
    <source>
        <dbReference type="ARBA" id="ARBA00022737"/>
    </source>
</evidence>
<keyword evidence="11" id="KW-1185">Reference proteome</keyword>
<evidence type="ECO:0000313" key="11">
    <source>
        <dbReference type="Proteomes" id="UP000829291"/>
    </source>
</evidence>
<dbReference type="InParanoid" id="A0A6J0C2X1"/>
<dbReference type="PROSITE" id="PS00028">
    <property type="entry name" value="ZINC_FINGER_C2H2_1"/>
    <property type="match status" value="9"/>
</dbReference>
<dbReference type="Pfam" id="PF00096">
    <property type="entry name" value="zf-C2H2"/>
    <property type="match status" value="8"/>
</dbReference>
<name>A0A6J0C2X1_NEOLC</name>
<evidence type="ECO:0000259" key="10">
    <source>
        <dbReference type="PROSITE" id="PS50157"/>
    </source>
</evidence>
<accession>A0A6J0C2X1</accession>
<evidence type="ECO:0000256" key="7">
    <source>
        <dbReference type="ARBA" id="ARBA00023242"/>
    </source>
</evidence>
<dbReference type="GeneID" id="107225037"/>
<dbReference type="GO" id="GO:0008270">
    <property type="term" value="F:zinc ion binding"/>
    <property type="evidence" value="ECO:0007669"/>
    <property type="project" value="UniProtKB-KW"/>
</dbReference>
<feature type="domain" description="C2H2-type" evidence="10">
    <location>
        <begin position="215"/>
        <end position="242"/>
    </location>
</feature>
<feature type="domain" description="C2H2-type" evidence="10">
    <location>
        <begin position="160"/>
        <end position="187"/>
    </location>
</feature>
<proteinExistence type="predicted"/>
<evidence type="ECO:0000313" key="12">
    <source>
        <dbReference type="RefSeq" id="XP_015520828.2"/>
    </source>
</evidence>
<evidence type="ECO:0000256" key="5">
    <source>
        <dbReference type="ARBA" id="ARBA00023015"/>
    </source>
</evidence>
<feature type="domain" description="C2H2-type" evidence="10">
    <location>
        <begin position="445"/>
        <end position="472"/>
    </location>
</feature>
<feature type="domain" description="C2H2-type" evidence="10">
    <location>
        <begin position="370"/>
        <end position="398"/>
    </location>
</feature>
<keyword evidence="4" id="KW-0862">Zinc</keyword>
<dbReference type="InterPro" id="IPR013087">
    <property type="entry name" value="Znf_C2H2_type"/>
</dbReference>
<keyword evidence="8" id="KW-0863">Zinc-finger</keyword>
<evidence type="ECO:0000256" key="6">
    <source>
        <dbReference type="ARBA" id="ARBA00023163"/>
    </source>
</evidence>
<comment type="subcellular location">
    <subcellularLocation>
        <location evidence="1">Nucleus</location>
    </subcellularLocation>
</comment>
<evidence type="ECO:0000256" key="9">
    <source>
        <dbReference type="SAM" id="MobiDB-lite"/>
    </source>
</evidence>
<dbReference type="PANTHER" id="PTHR24399:SF23">
    <property type="entry name" value="C2H2-TYPE DOMAIN-CONTAINING PROTEIN"/>
    <property type="match status" value="1"/>
</dbReference>
<evidence type="ECO:0000256" key="2">
    <source>
        <dbReference type="ARBA" id="ARBA00022723"/>
    </source>
</evidence>
<evidence type="ECO:0000256" key="4">
    <source>
        <dbReference type="ARBA" id="ARBA00022833"/>
    </source>
</evidence>
<dbReference type="Pfam" id="PF12874">
    <property type="entry name" value="zf-met"/>
    <property type="match status" value="1"/>
</dbReference>
<dbReference type="InterPro" id="IPR036236">
    <property type="entry name" value="Znf_C2H2_sf"/>
</dbReference>
<feature type="domain" description="C2H2-type" evidence="10">
    <location>
        <begin position="294"/>
        <end position="317"/>
    </location>
</feature>